<accession>A0A1B6JC52</accession>
<feature type="region of interest" description="Disordered" evidence="1">
    <location>
        <begin position="1"/>
        <end position="55"/>
    </location>
</feature>
<gene>
    <name evidence="2" type="ORF">g.8070</name>
</gene>
<proteinExistence type="predicted"/>
<sequence>GINGTSSPHRRDSVDNSAWLGREYNQSPGKSSSSSLIGISERRKSDLPPRPFPFNSMRSQNSYRYHCSFSGLLVTRAQMLLAVSCRYTLRSVCTLTSHSTPKYELNQKSGAKAKFLLDATWLITTGTFAVI</sequence>
<reference evidence="2" key="1">
    <citation type="submission" date="2015-11" db="EMBL/GenBank/DDBJ databases">
        <title>De novo transcriptome assembly of four potential Pierce s Disease insect vectors from Arizona vineyards.</title>
        <authorList>
            <person name="Tassone E.E."/>
        </authorList>
    </citation>
    <scope>NUCLEOTIDE SEQUENCE</scope>
</reference>
<feature type="compositionally biased region" description="Low complexity" evidence="1">
    <location>
        <begin position="27"/>
        <end position="39"/>
    </location>
</feature>
<name>A0A1B6JC52_9HEMI</name>
<dbReference type="EMBL" id="GECU01010880">
    <property type="protein sequence ID" value="JAS96826.1"/>
    <property type="molecule type" value="Transcribed_RNA"/>
</dbReference>
<evidence type="ECO:0000256" key="1">
    <source>
        <dbReference type="SAM" id="MobiDB-lite"/>
    </source>
</evidence>
<organism evidence="2">
    <name type="scientific">Homalodisca liturata</name>
    <dbReference type="NCBI Taxonomy" id="320908"/>
    <lineage>
        <taxon>Eukaryota</taxon>
        <taxon>Metazoa</taxon>
        <taxon>Ecdysozoa</taxon>
        <taxon>Arthropoda</taxon>
        <taxon>Hexapoda</taxon>
        <taxon>Insecta</taxon>
        <taxon>Pterygota</taxon>
        <taxon>Neoptera</taxon>
        <taxon>Paraneoptera</taxon>
        <taxon>Hemiptera</taxon>
        <taxon>Auchenorrhyncha</taxon>
        <taxon>Membracoidea</taxon>
        <taxon>Cicadellidae</taxon>
        <taxon>Cicadellinae</taxon>
        <taxon>Proconiini</taxon>
        <taxon>Homalodisca</taxon>
    </lineage>
</organism>
<dbReference type="AlphaFoldDB" id="A0A1B6JC52"/>
<evidence type="ECO:0000313" key="2">
    <source>
        <dbReference type="EMBL" id="JAS96826.1"/>
    </source>
</evidence>
<feature type="non-terminal residue" evidence="2">
    <location>
        <position position="1"/>
    </location>
</feature>
<protein>
    <submittedName>
        <fullName evidence="2">Uncharacterized protein</fullName>
    </submittedName>
</protein>